<dbReference type="FunFam" id="2.60.260.20:FF:000003">
    <property type="entry name" value="DnaJ subfamily A member 2"/>
    <property type="match status" value="1"/>
</dbReference>
<dbReference type="Pfam" id="PF00226">
    <property type="entry name" value="DnaJ"/>
    <property type="match status" value="1"/>
</dbReference>
<dbReference type="SUPFAM" id="SSF46565">
    <property type="entry name" value="Chaperone J-domain"/>
    <property type="match status" value="1"/>
</dbReference>
<dbReference type="Gene3D" id="1.10.287.110">
    <property type="entry name" value="DnaJ domain"/>
    <property type="match status" value="1"/>
</dbReference>
<dbReference type="CDD" id="cd10719">
    <property type="entry name" value="DnaJ_zf"/>
    <property type="match status" value="1"/>
</dbReference>
<feature type="domain" description="J" evidence="6">
    <location>
        <begin position="33"/>
        <end position="94"/>
    </location>
</feature>
<proteinExistence type="predicted"/>
<evidence type="ECO:0000256" key="5">
    <source>
        <dbReference type="SAM" id="MobiDB-lite"/>
    </source>
</evidence>
<dbReference type="Gene3D" id="2.10.230.10">
    <property type="entry name" value="Heat shock protein DnaJ, cysteine-rich domain"/>
    <property type="match status" value="1"/>
</dbReference>
<dbReference type="SUPFAM" id="SSF49493">
    <property type="entry name" value="HSP40/DnaJ peptide-binding domain"/>
    <property type="match status" value="2"/>
</dbReference>
<dbReference type="InterPro" id="IPR008971">
    <property type="entry name" value="HSP40/DnaJ_pept-bd"/>
</dbReference>
<dbReference type="Pfam" id="PF01556">
    <property type="entry name" value="DnaJ_C"/>
    <property type="match status" value="1"/>
</dbReference>
<dbReference type="SMART" id="SM00271">
    <property type="entry name" value="DnaJ"/>
    <property type="match status" value="1"/>
</dbReference>
<dbReference type="Pfam" id="PF00684">
    <property type="entry name" value="DnaJ_CXXCXGXG"/>
    <property type="match status" value="1"/>
</dbReference>
<sequence length="411" mass="45247">MFFGGMPFDDMGGGGMPGMGGMRQNREPANTTELYEFLGVAKTASASEIKKAYRKMALQKHPDKGGDPEEFKKIQGAYEVLKDEEKRQKYDQYGLEGLENDMGGDGDDVFSSLFGGRSRRRQSGPRKGADVKHPLKVSLEDLYKGKTAKLAISRDKIIGKPEMCSGCNGRGMVVRLRQLGPGMVQQIQAQCSECGASGFKVKKTKERKVLEVHVEPGMCDSDKIRFNGASDEQPNAEPGDVVFILQEKKHAIFKRKHADLLLQKDVTLLEALCGYEFIVNHLDGRQILVKSKPGEIIRPESSPGEPYVKCVEGEGMPIKGTGGYEKGKLFIYFRIIFPRDGQLTAAAISSLKQVLPKPDPTDSYDPETVEEYTTDVVDLKEFGKVQGNASNEYDSDEEGGGDPRGVQCQQG</sequence>
<protein>
    <recommendedName>
        <fullName evidence="6">J domain-containing protein</fullName>
    </recommendedName>
</protein>
<dbReference type="InterPro" id="IPR036410">
    <property type="entry name" value="HSP_DnaJ_Cys-rich_dom_sf"/>
</dbReference>
<dbReference type="GO" id="GO:0008270">
    <property type="term" value="F:zinc ion binding"/>
    <property type="evidence" value="ECO:0007669"/>
    <property type="project" value="UniProtKB-KW"/>
</dbReference>
<evidence type="ECO:0000259" key="6">
    <source>
        <dbReference type="PROSITE" id="PS50076"/>
    </source>
</evidence>
<gene>
    <name evidence="7" type="ORF">DSPE1174_LOCUS33477</name>
</gene>
<dbReference type="PRINTS" id="PR00625">
    <property type="entry name" value="JDOMAIN"/>
</dbReference>
<accession>A0A7S2MRT2</accession>
<name>A0A7S2MRT2_9STRA</name>
<dbReference type="PROSITE" id="PS00636">
    <property type="entry name" value="DNAJ_1"/>
    <property type="match status" value="1"/>
</dbReference>
<evidence type="ECO:0000256" key="3">
    <source>
        <dbReference type="ARBA" id="ARBA00022771"/>
    </source>
</evidence>
<evidence type="ECO:0000313" key="7">
    <source>
        <dbReference type="EMBL" id="CAD9499136.1"/>
    </source>
</evidence>
<dbReference type="GO" id="GO:0006457">
    <property type="term" value="P:protein folding"/>
    <property type="evidence" value="ECO:0007669"/>
    <property type="project" value="InterPro"/>
</dbReference>
<reference evidence="7" key="1">
    <citation type="submission" date="2021-01" db="EMBL/GenBank/DDBJ databases">
        <authorList>
            <person name="Corre E."/>
            <person name="Pelletier E."/>
            <person name="Niang G."/>
            <person name="Scheremetjew M."/>
            <person name="Finn R."/>
            <person name="Kale V."/>
            <person name="Holt S."/>
            <person name="Cochrane G."/>
            <person name="Meng A."/>
            <person name="Brown T."/>
            <person name="Cohen L."/>
        </authorList>
    </citation>
    <scope>NUCLEOTIDE SEQUENCE</scope>
    <source>
        <strain evidence="7">CCMP1381</strain>
    </source>
</reference>
<keyword evidence="3" id="KW-0863">Zinc-finger</keyword>
<dbReference type="GO" id="GO:0051082">
    <property type="term" value="F:unfolded protein binding"/>
    <property type="evidence" value="ECO:0007669"/>
    <property type="project" value="InterPro"/>
</dbReference>
<evidence type="ECO:0000256" key="2">
    <source>
        <dbReference type="ARBA" id="ARBA00022737"/>
    </source>
</evidence>
<dbReference type="Gene3D" id="2.60.260.20">
    <property type="entry name" value="Urease metallochaperone UreE, N-terminal domain"/>
    <property type="match status" value="2"/>
</dbReference>
<dbReference type="GO" id="GO:0030544">
    <property type="term" value="F:Hsp70 protein binding"/>
    <property type="evidence" value="ECO:0007669"/>
    <property type="project" value="InterPro"/>
</dbReference>
<organism evidence="7">
    <name type="scientific">Octactis speculum</name>
    <dbReference type="NCBI Taxonomy" id="3111310"/>
    <lineage>
        <taxon>Eukaryota</taxon>
        <taxon>Sar</taxon>
        <taxon>Stramenopiles</taxon>
        <taxon>Ochrophyta</taxon>
        <taxon>Dictyochophyceae</taxon>
        <taxon>Dictyochales</taxon>
        <taxon>Dictyochaceae</taxon>
        <taxon>Octactis</taxon>
    </lineage>
</organism>
<dbReference type="PROSITE" id="PS50076">
    <property type="entry name" value="DNAJ_2"/>
    <property type="match status" value="1"/>
</dbReference>
<dbReference type="InterPro" id="IPR001305">
    <property type="entry name" value="HSP_DnaJ_Cys-rich_dom"/>
</dbReference>
<evidence type="ECO:0000256" key="1">
    <source>
        <dbReference type="ARBA" id="ARBA00022723"/>
    </source>
</evidence>
<dbReference type="AlphaFoldDB" id="A0A7S2MRT2"/>
<dbReference type="CDD" id="cd10747">
    <property type="entry name" value="DnaJ_C"/>
    <property type="match status" value="1"/>
</dbReference>
<dbReference type="PANTHER" id="PTHR43888">
    <property type="entry name" value="DNAJ-LIKE-2, ISOFORM A-RELATED"/>
    <property type="match status" value="1"/>
</dbReference>
<dbReference type="InterPro" id="IPR001623">
    <property type="entry name" value="DnaJ_domain"/>
</dbReference>
<dbReference type="InterPro" id="IPR018253">
    <property type="entry name" value="DnaJ_domain_CS"/>
</dbReference>
<dbReference type="InterPro" id="IPR044713">
    <property type="entry name" value="DNJA1/2-like"/>
</dbReference>
<dbReference type="SUPFAM" id="SSF57938">
    <property type="entry name" value="DnaJ/Hsp40 cysteine-rich domain"/>
    <property type="match status" value="1"/>
</dbReference>
<evidence type="ECO:0000256" key="4">
    <source>
        <dbReference type="ARBA" id="ARBA00022833"/>
    </source>
</evidence>
<keyword evidence="4" id="KW-0862">Zinc</keyword>
<feature type="region of interest" description="Disordered" evidence="5">
    <location>
        <begin position="384"/>
        <end position="411"/>
    </location>
</feature>
<dbReference type="InterPro" id="IPR036869">
    <property type="entry name" value="J_dom_sf"/>
</dbReference>
<keyword evidence="1" id="KW-0479">Metal-binding</keyword>
<dbReference type="InterPro" id="IPR002939">
    <property type="entry name" value="DnaJ_C"/>
</dbReference>
<dbReference type="EMBL" id="HBGS01064203">
    <property type="protein sequence ID" value="CAD9499136.1"/>
    <property type="molecule type" value="Transcribed_RNA"/>
</dbReference>
<dbReference type="FunFam" id="2.10.230.10:FF:000001">
    <property type="entry name" value="DnaJ subfamily A member 2"/>
    <property type="match status" value="1"/>
</dbReference>
<keyword evidence="2" id="KW-0677">Repeat</keyword>
<dbReference type="CDD" id="cd06257">
    <property type="entry name" value="DnaJ"/>
    <property type="match status" value="1"/>
</dbReference>